<organism evidence="11 12">
    <name type="scientific">Polynucleobacter aenigmaticus</name>
    <dbReference type="NCBI Taxonomy" id="1743164"/>
    <lineage>
        <taxon>Bacteria</taxon>
        <taxon>Pseudomonadati</taxon>
        <taxon>Pseudomonadota</taxon>
        <taxon>Betaproteobacteria</taxon>
        <taxon>Burkholderiales</taxon>
        <taxon>Burkholderiaceae</taxon>
        <taxon>Polynucleobacter</taxon>
    </lineage>
</organism>
<dbReference type="OrthoDB" id="9786494at2"/>
<evidence type="ECO:0000256" key="6">
    <source>
        <dbReference type="ARBA" id="ARBA00022694"/>
    </source>
</evidence>
<evidence type="ECO:0000256" key="5">
    <source>
        <dbReference type="ARBA" id="ARBA00022691"/>
    </source>
</evidence>
<dbReference type="NCBIfam" id="TIGR03197">
    <property type="entry name" value="MnmC_Cterm"/>
    <property type="match status" value="1"/>
</dbReference>
<reference evidence="11 12" key="1">
    <citation type="submission" date="2017-05" db="EMBL/GenBank/DDBJ databases">
        <title>Polynucleobacter sp. MWH-K35W1 isolated from the permanently anoxic monimolimnion of a meromictic lake.</title>
        <authorList>
            <person name="Hahn M.W."/>
        </authorList>
    </citation>
    <scope>NUCLEOTIDE SEQUENCE [LARGE SCALE GENOMIC DNA]</scope>
    <source>
        <strain evidence="11 12">MWH-K35W1</strain>
    </source>
</reference>
<dbReference type="Proteomes" id="UP000198104">
    <property type="component" value="Unassembled WGS sequence"/>
</dbReference>
<evidence type="ECO:0000313" key="11">
    <source>
        <dbReference type="EMBL" id="OWS72523.1"/>
    </source>
</evidence>
<keyword evidence="5" id="KW-0949">S-adenosyl-L-methionine</keyword>
<keyword evidence="4" id="KW-0808">Transferase</keyword>
<dbReference type="Pfam" id="PF01266">
    <property type="entry name" value="DAO"/>
    <property type="match status" value="1"/>
</dbReference>
<comment type="caution">
    <text evidence="11">The sequence shown here is derived from an EMBL/GenBank/DDBJ whole genome shotgun (WGS) entry which is preliminary data.</text>
</comment>
<evidence type="ECO:0000313" key="12">
    <source>
        <dbReference type="Proteomes" id="UP000198104"/>
    </source>
</evidence>
<dbReference type="Gene3D" id="3.30.9.10">
    <property type="entry name" value="D-Amino Acid Oxidase, subunit A, domain 2"/>
    <property type="match status" value="1"/>
</dbReference>
<evidence type="ECO:0000256" key="9">
    <source>
        <dbReference type="ARBA" id="ARBA00023268"/>
    </source>
</evidence>
<dbReference type="GO" id="GO:0016645">
    <property type="term" value="F:oxidoreductase activity, acting on the CH-NH group of donors"/>
    <property type="evidence" value="ECO:0007669"/>
    <property type="project" value="InterPro"/>
</dbReference>
<proteinExistence type="predicted"/>
<evidence type="ECO:0000259" key="10">
    <source>
        <dbReference type="Pfam" id="PF01266"/>
    </source>
</evidence>
<evidence type="ECO:0000256" key="7">
    <source>
        <dbReference type="ARBA" id="ARBA00022827"/>
    </source>
</evidence>
<evidence type="ECO:0000256" key="2">
    <source>
        <dbReference type="ARBA" id="ARBA00022603"/>
    </source>
</evidence>
<keyword evidence="1" id="KW-0963">Cytoplasm</keyword>
<keyword evidence="9" id="KW-0511">Multifunctional enzyme</keyword>
<dbReference type="AlphaFoldDB" id="A0A254Q146"/>
<keyword evidence="7" id="KW-0274">FAD</keyword>
<protein>
    <submittedName>
        <fullName evidence="11">FAD-dependent oxidoreductase</fullName>
    </submittedName>
</protein>
<dbReference type="EMBL" id="NGUO01000002">
    <property type="protein sequence ID" value="OWS72523.1"/>
    <property type="molecule type" value="Genomic_DNA"/>
</dbReference>
<evidence type="ECO:0000256" key="3">
    <source>
        <dbReference type="ARBA" id="ARBA00022630"/>
    </source>
</evidence>
<evidence type="ECO:0000256" key="8">
    <source>
        <dbReference type="ARBA" id="ARBA00023002"/>
    </source>
</evidence>
<keyword evidence="3" id="KW-0285">Flavoprotein</keyword>
<feature type="domain" description="FAD dependent oxidoreductase" evidence="10">
    <location>
        <begin position="8"/>
        <end position="354"/>
    </location>
</feature>
<sequence>MTAPQHHDIVVIGAGIAGATIANELLERGQTVCVVDSASLPASACSSHAYAIAHPHVGRGAPRLLRLTRIAFLMAEARWGKTWNQHGIFQPTKKDKVFKLVEVVDYLQSLELGEDIAQALDANQASQVCGIDQSGIWLSRGASLDLSLATSEALKPRPQLTCCWNTPVCRLEKLGAGWQLFNHQDEPIMTASKVIITAALETKNLVASMGVRLPLRPVRGQLSIFSIYEHDAWAGKLPKTAISCDGYCLPAEQLSDGSYRWIVGSSFDEGESDLEDWASSDDFNREQARGLLNYPEGDTSHLQKAGSFVGIRCVAGDRLPIIGALTQRPGIFLATALGSRGVLWSALAAKLITAQVLEDDFALLARLGFAADLVAALAPARFFAGALAAAPAFGTLASNSNPILPSAPRAK</sequence>
<dbReference type="PANTHER" id="PTHR13847:SF283">
    <property type="entry name" value="TRNA 5-METHYLAMINOMETHYL-2-THIOURIDINE BIOSYNTHESIS BIFUNCTIONAL PROTEIN MNMC"/>
    <property type="match status" value="1"/>
</dbReference>
<evidence type="ECO:0000256" key="1">
    <source>
        <dbReference type="ARBA" id="ARBA00022490"/>
    </source>
</evidence>
<keyword evidence="2" id="KW-0489">Methyltransferase</keyword>
<keyword evidence="8" id="KW-0560">Oxidoreductase</keyword>
<dbReference type="InterPro" id="IPR006076">
    <property type="entry name" value="FAD-dep_OxRdtase"/>
</dbReference>
<dbReference type="GO" id="GO:0032259">
    <property type="term" value="P:methylation"/>
    <property type="evidence" value="ECO:0007669"/>
    <property type="project" value="UniProtKB-KW"/>
</dbReference>
<dbReference type="GO" id="GO:0008033">
    <property type="term" value="P:tRNA processing"/>
    <property type="evidence" value="ECO:0007669"/>
    <property type="project" value="UniProtKB-KW"/>
</dbReference>
<keyword evidence="6" id="KW-0819">tRNA processing</keyword>
<dbReference type="InterPro" id="IPR017610">
    <property type="entry name" value="tRNA_S-uridine_synth_MnmC_C"/>
</dbReference>
<accession>A0A254Q146</accession>
<name>A0A254Q146_9BURK</name>
<keyword evidence="12" id="KW-1185">Reference proteome</keyword>
<evidence type="ECO:0000256" key="4">
    <source>
        <dbReference type="ARBA" id="ARBA00022679"/>
    </source>
</evidence>
<dbReference type="GO" id="GO:0008168">
    <property type="term" value="F:methyltransferase activity"/>
    <property type="evidence" value="ECO:0007669"/>
    <property type="project" value="UniProtKB-KW"/>
</dbReference>
<dbReference type="InterPro" id="IPR036188">
    <property type="entry name" value="FAD/NAD-bd_sf"/>
</dbReference>
<gene>
    <name evidence="11" type="ORF">CBI30_01800</name>
</gene>
<dbReference type="Gene3D" id="3.50.50.60">
    <property type="entry name" value="FAD/NAD(P)-binding domain"/>
    <property type="match status" value="1"/>
</dbReference>
<dbReference type="GO" id="GO:0005737">
    <property type="term" value="C:cytoplasm"/>
    <property type="evidence" value="ECO:0007669"/>
    <property type="project" value="TreeGrafter"/>
</dbReference>
<dbReference type="PANTHER" id="PTHR13847">
    <property type="entry name" value="SARCOSINE DEHYDROGENASE-RELATED"/>
    <property type="match status" value="1"/>
</dbReference>
<dbReference type="SUPFAM" id="SSF51905">
    <property type="entry name" value="FAD/NAD(P)-binding domain"/>
    <property type="match status" value="1"/>
</dbReference>